<dbReference type="SUPFAM" id="SSF55874">
    <property type="entry name" value="ATPase domain of HSP90 chaperone/DNA topoisomerase II/histidine kinase"/>
    <property type="match status" value="1"/>
</dbReference>
<evidence type="ECO:0000256" key="15">
    <source>
        <dbReference type="SAM" id="Phobius"/>
    </source>
</evidence>
<evidence type="ECO:0000256" key="14">
    <source>
        <dbReference type="SAM" id="Coils"/>
    </source>
</evidence>
<evidence type="ECO:0000256" key="10">
    <source>
        <dbReference type="ARBA" id="ARBA00022840"/>
    </source>
</evidence>
<keyword evidence="19" id="KW-1185">Reference proteome</keyword>
<dbReference type="RefSeq" id="WP_270880737.1">
    <property type="nucleotide sequence ID" value="NZ_JAQFVF010000036.1"/>
</dbReference>
<dbReference type="PANTHER" id="PTHR34220">
    <property type="entry name" value="SENSOR HISTIDINE KINASE YPDA"/>
    <property type="match status" value="1"/>
</dbReference>
<evidence type="ECO:0000256" key="4">
    <source>
        <dbReference type="ARBA" id="ARBA00022475"/>
    </source>
</evidence>
<evidence type="ECO:0000256" key="13">
    <source>
        <dbReference type="ARBA" id="ARBA00023136"/>
    </source>
</evidence>
<feature type="domain" description="HAMP" evidence="17">
    <location>
        <begin position="667"/>
        <end position="719"/>
    </location>
</feature>
<dbReference type="InterPro" id="IPR036890">
    <property type="entry name" value="HATPase_C_sf"/>
</dbReference>
<evidence type="ECO:0000256" key="5">
    <source>
        <dbReference type="ARBA" id="ARBA00022553"/>
    </source>
</evidence>
<sequence>MGHLSQKQRIIVSTMILSIASQLLFNWIGYWNIRQIGLEARNNSNQALFETTQSHILSAFKSANSVATMMLSTAYTEDPSSLATYQDSLKNLESKDEELNEKINNLHISSDVLEKIILVGGNDGQRSFLKFIGSQTWFPKGTPTLDELRRAGITDILIGNSGLTVYYGKGQLSKRAISTGDAEVDMRINRFIEQLEGRVVIGNSSNMGNSLVFVALNPDFAARIIAPDIQEDVTFTLASGNGELVWTNYLNPRMAHDMLSHAPTDGSRWSFSVGSSSYEMESTTLSPYGFKLWFAKRAPITNTPEMHILLMNVFVSLIGLIVACVMAHYLSTHTLKPFHRLSKLIHKQVTTSQLANISLAELKYNSQAASSTLQYKMFKLHLIVVIIPVLVSGVFGSNVLYRYAKDQLTKQVKLNSSLMMADVRGQMNTYESLIYHLASDSHLQKILSSFNGKNSASDSIMNSYQELSDITSYFVLYDQKGKPVYSSAFPSYSQLNIDPMDVNSRLLRSGIPVWNSQDRDIFKHQAVSVFKSVVNPNGTVLGVVQFVLKAHSFPVESFVEQSNFVIVNGDGGFVYENSPRGNLYPTAKELQAEFGRSGTNGMSWNRKIDGIDHVAVSQKVPDTDWTMFVFTSMDNLTLRNTELLYRNIMILLAIIMLSFLMAWFLSKFMIKPLTRLSEMMQFVGKGNFNQFLFYSKHDEIGVLVNSFNQMVIRIQELLEENVINRVRENELLALKSKAELRMLQQQINPHFLYNTLQAIDMRARKYKAADVSIMVSSLARIFRYSISTGDTIVPLSVELEHIRNFIRIQEIRFPEQFKVEWSITDGAGEVPVMKFILQPLVENSIQHGIGSYMSGGLISVSAHLENNHLVIEVCDNGVGMDEEQLATLRARLQQPYSSSVVEHEGNLNQGSGVGLRNVYQRLKLFYHDHVDMSVESEPLQGSKIRIMIQRSLL</sequence>
<evidence type="ECO:0000259" key="16">
    <source>
        <dbReference type="PROSITE" id="PS50109"/>
    </source>
</evidence>
<keyword evidence="12" id="KW-0902">Two-component regulatory system</keyword>
<evidence type="ECO:0000256" key="3">
    <source>
        <dbReference type="ARBA" id="ARBA00012438"/>
    </source>
</evidence>
<feature type="transmembrane region" description="Helical" evidence="15">
    <location>
        <begin position="12"/>
        <end position="33"/>
    </location>
</feature>
<dbReference type="Gene3D" id="6.10.340.10">
    <property type="match status" value="1"/>
</dbReference>
<dbReference type="CDD" id="cd06225">
    <property type="entry name" value="HAMP"/>
    <property type="match status" value="1"/>
</dbReference>
<evidence type="ECO:0000256" key="1">
    <source>
        <dbReference type="ARBA" id="ARBA00000085"/>
    </source>
</evidence>
<feature type="transmembrane region" description="Helical" evidence="15">
    <location>
        <begin position="306"/>
        <end position="330"/>
    </location>
</feature>
<dbReference type="SMART" id="SM00304">
    <property type="entry name" value="HAMP"/>
    <property type="match status" value="1"/>
</dbReference>
<comment type="catalytic activity">
    <reaction evidence="1">
        <text>ATP + protein L-histidine = ADP + protein N-phospho-L-histidine.</text>
        <dbReference type="EC" id="2.7.13.3"/>
    </reaction>
</comment>
<dbReference type="InterPro" id="IPR003660">
    <property type="entry name" value="HAMP_dom"/>
</dbReference>
<dbReference type="Pfam" id="PF06580">
    <property type="entry name" value="His_kinase"/>
    <property type="match status" value="1"/>
</dbReference>
<dbReference type="Pfam" id="PF02518">
    <property type="entry name" value="HATPase_c"/>
    <property type="match status" value="1"/>
</dbReference>
<evidence type="ECO:0000313" key="19">
    <source>
        <dbReference type="Proteomes" id="UP001596044"/>
    </source>
</evidence>
<dbReference type="PANTHER" id="PTHR34220:SF7">
    <property type="entry name" value="SENSOR HISTIDINE KINASE YPDA"/>
    <property type="match status" value="1"/>
</dbReference>
<evidence type="ECO:0000313" key="18">
    <source>
        <dbReference type="EMBL" id="MFC5452426.1"/>
    </source>
</evidence>
<dbReference type="InterPro" id="IPR010559">
    <property type="entry name" value="Sig_transdc_His_kin_internal"/>
</dbReference>
<reference evidence="19" key="1">
    <citation type="journal article" date="2019" name="Int. J. Syst. Evol. Microbiol.">
        <title>The Global Catalogue of Microorganisms (GCM) 10K type strain sequencing project: providing services to taxonomists for standard genome sequencing and annotation.</title>
        <authorList>
            <consortium name="The Broad Institute Genomics Platform"/>
            <consortium name="The Broad Institute Genome Sequencing Center for Infectious Disease"/>
            <person name="Wu L."/>
            <person name="Ma J."/>
        </authorList>
    </citation>
    <scope>NUCLEOTIDE SEQUENCE [LARGE SCALE GENOMIC DNA]</scope>
    <source>
        <strain evidence="19">KACC 11904</strain>
    </source>
</reference>
<dbReference type="PROSITE" id="PS50885">
    <property type="entry name" value="HAMP"/>
    <property type="match status" value="1"/>
</dbReference>
<keyword evidence="10" id="KW-0067">ATP-binding</keyword>
<feature type="domain" description="Histidine kinase" evidence="16">
    <location>
        <begin position="836"/>
        <end position="952"/>
    </location>
</feature>
<dbReference type="EMBL" id="JBHSMJ010000051">
    <property type="protein sequence ID" value="MFC5452426.1"/>
    <property type="molecule type" value="Genomic_DNA"/>
</dbReference>
<evidence type="ECO:0000259" key="17">
    <source>
        <dbReference type="PROSITE" id="PS50885"/>
    </source>
</evidence>
<gene>
    <name evidence="18" type="ORF">ACFPOG_29910</name>
</gene>
<evidence type="ECO:0000256" key="6">
    <source>
        <dbReference type="ARBA" id="ARBA00022679"/>
    </source>
</evidence>
<keyword evidence="9 18" id="KW-0418">Kinase</keyword>
<dbReference type="GO" id="GO:0004673">
    <property type="term" value="F:protein histidine kinase activity"/>
    <property type="evidence" value="ECO:0007669"/>
    <property type="project" value="UniProtKB-EC"/>
</dbReference>
<feature type="transmembrane region" description="Helical" evidence="15">
    <location>
        <begin position="643"/>
        <end position="665"/>
    </location>
</feature>
<evidence type="ECO:0000256" key="2">
    <source>
        <dbReference type="ARBA" id="ARBA00004651"/>
    </source>
</evidence>
<protein>
    <recommendedName>
        <fullName evidence="3">histidine kinase</fullName>
        <ecNumber evidence="3">2.7.13.3</ecNumber>
    </recommendedName>
</protein>
<dbReference type="SMART" id="SM00387">
    <property type="entry name" value="HATPase_c"/>
    <property type="match status" value="1"/>
</dbReference>
<organism evidence="18 19">
    <name type="scientific">Paenibacillus aestuarii</name>
    <dbReference type="NCBI Taxonomy" id="516965"/>
    <lineage>
        <taxon>Bacteria</taxon>
        <taxon>Bacillati</taxon>
        <taxon>Bacillota</taxon>
        <taxon>Bacilli</taxon>
        <taxon>Bacillales</taxon>
        <taxon>Paenibacillaceae</taxon>
        <taxon>Paenibacillus</taxon>
    </lineage>
</organism>
<accession>A0ABW0KHK4</accession>
<dbReference type="EC" id="2.7.13.3" evidence="3"/>
<keyword evidence="8" id="KW-0547">Nucleotide-binding</keyword>
<dbReference type="PROSITE" id="PS50109">
    <property type="entry name" value="HIS_KIN"/>
    <property type="match status" value="1"/>
</dbReference>
<evidence type="ECO:0000256" key="7">
    <source>
        <dbReference type="ARBA" id="ARBA00022692"/>
    </source>
</evidence>
<keyword evidence="4" id="KW-1003">Cell membrane</keyword>
<dbReference type="InterPro" id="IPR033479">
    <property type="entry name" value="dCache_1"/>
</dbReference>
<dbReference type="InterPro" id="IPR003594">
    <property type="entry name" value="HATPase_dom"/>
</dbReference>
<keyword evidence="6 18" id="KW-0808">Transferase</keyword>
<dbReference type="SUPFAM" id="SSF158472">
    <property type="entry name" value="HAMP domain-like"/>
    <property type="match status" value="1"/>
</dbReference>
<dbReference type="InterPro" id="IPR005467">
    <property type="entry name" value="His_kinase_dom"/>
</dbReference>
<keyword evidence="5" id="KW-0597">Phosphoprotein</keyword>
<dbReference type="Pfam" id="PF00672">
    <property type="entry name" value="HAMP"/>
    <property type="match status" value="1"/>
</dbReference>
<keyword evidence="14" id="KW-0175">Coiled coil</keyword>
<keyword evidence="11 15" id="KW-1133">Transmembrane helix</keyword>
<name>A0ABW0KHK4_9BACL</name>
<dbReference type="Proteomes" id="UP001596044">
    <property type="component" value="Unassembled WGS sequence"/>
</dbReference>
<feature type="coiled-coil region" evidence="14">
    <location>
        <begin position="82"/>
        <end position="109"/>
    </location>
</feature>
<evidence type="ECO:0000256" key="12">
    <source>
        <dbReference type="ARBA" id="ARBA00023012"/>
    </source>
</evidence>
<feature type="transmembrane region" description="Helical" evidence="15">
    <location>
        <begin position="380"/>
        <end position="401"/>
    </location>
</feature>
<proteinExistence type="predicted"/>
<comment type="caution">
    <text evidence="18">The sequence shown here is derived from an EMBL/GenBank/DDBJ whole genome shotgun (WGS) entry which is preliminary data.</text>
</comment>
<dbReference type="InterPro" id="IPR050640">
    <property type="entry name" value="Bact_2-comp_sensor_kinase"/>
</dbReference>
<keyword evidence="7 15" id="KW-0812">Transmembrane</keyword>
<evidence type="ECO:0000256" key="8">
    <source>
        <dbReference type="ARBA" id="ARBA00022741"/>
    </source>
</evidence>
<dbReference type="Gene3D" id="3.30.565.10">
    <property type="entry name" value="Histidine kinase-like ATPase, C-terminal domain"/>
    <property type="match status" value="1"/>
</dbReference>
<dbReference type="Pfam" id="PF02743">
    <property type="entry name" value="dCache_1"/>
    <property type="match status" value="1"/>
</dbReference>
<keyword evidence="13 15" id="KW-0472">Membrane</keyword>
<evidence type="ECO:0000256" key="9">
    <source>
        <dbReference type="ARBA" id="ARBA00022777"/>
    </source>
</evidence>
<evidence type="ECO:0000256" key="11">
    <source>
        <dbReference type="ARBA" id="ARBA00022989"/>
    </source>
</evidence>
<comment type="subcellular location">
    <subcellularLocation>
        <location evidence="2">Cell membrane</location>
        <topology evidence="2">Multi-pass membrane protein</topology>
    </subcellularLocation>
</comment>